<protein>
    <recommendedName>
        <fullName evidence="6">Endonuclease NucS</fullName>
        <ecNumber evidence="6">3.1.-.-</ecNumber>
    </recommendedName>
</protein>
<dbReference type="HAMAP" id="MF_00722">
    <property type="entry name" value="NucS"/>
    <property type="match status" value="1"/>
</dbReference>
<evidence type="ECO:0000256" key="1">
    <source>
        <dbReference type="ARBA" id="ARBA00022490"/>
    </source>
</evidence>
<dbReference type="CDD" id="cd22341">
    <property type="entry name" value="NucS-like"/>
    <property type="match status" value="1"/>
</dbReference>
<keyword evidence="3 6" id="KW-0255">Endonuclease</keyword>
<dbReference type="GeneID" id="13012284"/>
<dbReference type="STRING" id="1184251.TCELL_0017"/>
<keyword evidence="2 6" id="KW-0540">Nuclease</keyword>
<dbReference type="EMBL" id="CP003531">
    <property type="protein sequence ID" value="AFK50442.1"/>
    <property type="molecule type" value="Genomic_DNA"/>
</dbReference>
<dbReference type="SUPFAM" id="SSF52980">
    <property type="entry name" value="Restriction endonuclease-like"/>
    <property type="match status" value="1"/>
</dbReference>
<dbReference type="RefSeq" id="WP_014736693.1">
    <property type="nucleotide sequence ID" value="NC_017954.1"/>
</dbReference>
<dbReference type="GO" id="GO:0005737">
    <property type="term" value="C:cytoplasm"/>
    <property type="evidence" value="ECO:0007669"/>
    <property type="project" value="UniProtKB-SubCell"/>
</dbReference>
<evidence type="ECO:0000259" key="8">
    <source>
        <dbReference type="Pfam" id="PF21003"/>
    </source>
</evidence>
<accession>I3TCF4</accession>
<name>I3TCF4_THEC1</name>
<dbReference type="KEGG" id="thg:TCELL_0017"/>
<dbReference type="Gene3D" id="3.40.1350.10">
    <property type="match status" value="1"/>
</dbReference>
<feature type="domain" description="Endonuclease NucS N-terminal PH-like" evidence="8">
    <location>
        <begin position="25"/>
        <end position="111"/>
    </location>
</feature>
<dbReference type="InterPro" id="IPR002793">
    <property type="entry name" value="Endonuclease_NucS"/>
</dbReference>
<dbReference type="GO" id="GO:0000014">
    <property type="term" value="F:single-stranded DNA endodeoxyribonuclease activity"/>
    <property type="evidence" value="ECO:0007669"/>
    <property type="project" value="UniProtKB-UniRule"/>
</dbReference>
<organism evidence="9 10">
    <name type="scientific">Thermogladius calderae (strain DSM 22663 / VKM B-2946 / 1633)</name>
    <dbReference type="NCBI Taxonomy" id="1184251"/>
    <lineage>
        <taxon>Archaea</taxon>
        <taxon>Thermoproteota</taxon>
        <taxon>Thermoprotei</taxon>
        <taxon>Desulfurococcales</taxon>
        <taxon>Desulfurococcaceae</taxon>
        <taxon>Thermogladius</taxon>
    </lineage>
</organism>
<dbReference type="InterPro" id="IPR011856">
    <property type="entry name" value="tRNA_endonuc-like_dom_sf"/>
</dbReference>
<gene>
    <name evidence="6" type="primary">nucS</name>
    <name evidence="9" type="ordered locus">TCELL_0017</name>
</gene>
<comment type="similarity">
    <text evidence="6">Belongs to the NucS endonuclease family.</text>
</comment>
<dbReference type="NCBIfam" id="NF003270">
    <property type="entry name" value="PRK04247.1"/>
    <property type="match status" value="1"/>
</dbReference>
<keyword evidence="10" id="KW-1185">Reference proteome</keyword>
<evidence type="ECO:0000313" key="10">
    <source>
        <dbReference type="Proteomes" id="UP000005270"/>
    </source>
</evidence>
<dbReference type="PANTHER" id="PTHR38814:SF1">
    <property type="entry name" value="ENDONUCLEASE NUCS"/>
    <property type="match status" value="1"/>
</dbReference>
<dbReference type="EC" id="3.1.-.-" evidence="6"/>
<dbReference type="Gene3D" id="2.70.180.20">
    <property type="match status" value="1"/>
</dbReference>
<evidence type="ECO:0000256" key="3">
    <source>
        <dbReference type="ARBA" id="ARBA00022759"/>
    </source>
</evidence>
<evidence type="ECO:0000256" key="5">
    <source>
        <dbReference type="ARBA" id="ARBA00023125"/>
    </source>
</evidence>
<feature type="domain" description="Endonuclease NucS C-terminal" evidence="7">
    <location>
        <begin position="130"/>
        <end position="237"/>
    </location>
</feature>
<dbReference type="Proteomes" id="UP000005270">
    <property type="component" value="Chromosome"/>
</dbReference>
<evidence type="ECO:0000256" key="4">
    <source>
        <dbReference type="ARBA" id="ARBA00022801"/>
    </source>
</evidence>
<dbReference type="InterPro" id="IPR048301">
    <property type="entry name" value="NucS_C"/>
</dbReference>
<evidence type="ECO:0000259" key="7">
    <source>
        <dbReference type="Pfam" id="PF01939"/>
    </source>
</evidence>
<dbReference type="eggNOG" id="arCOG01304">
    <property type="taxonomic scope" value="Archaea"/>
</dbReference>
<dbReference type="InterPro" id="IPR049173">
    <property type="entry name" value="NucS_N_sf"/>
</dbReference>
<comment type="function">
    <text evidence="6">Cleaves both 3' and 5' ssDNA extremities of branched DNA structures.</text>
</comment>
<dbReference type="InterPro" id="IPR048302">
    <property type="entry name" value="NucS_N"/>
</dbReference>
<keyword evidence="1 6" id="KW-0963">Cytoplasm</keyword>
<sequence>MIKAIKEPDLESALKEVVDALRSKEVLLLIGECEVEYEGRGYTRLSAGERVVVVKSDGSLIVHRPTGFQPVNYQPRTDLVEAWIEPDGRLSLVAVRDKPREVLKVTFTKVDVLVRGRLADRGEFLAYFDEAEVRDYLFENPSVLGETIEVLAREVRTGMGVVDILARDAEGRYVVVEVKRGTATKDAVYQLYKYVAALENERGSRPRGILVAQSFTPAAIELLSRLGLEWRYIDAKKVLEYLKRRGRLGGLSKYLSG</sequence>
<keyword evidence="5 6" id="KW-0238">DNA-binding</keyword>
<dbReference type="AlphaFoldDB" id="I3TCF4"/>
<dbReference type="Pfam" id="PF21003">
    <property type="entry name" value="NucS_N"/>
    <property type="match status" value="1"/>
</dbReference>
<keyword evidence="4 6" id="KW-0378">Hydrolase</keyword>
<dbReference type="HOGENOM" id="CLU_069350_1_0_2"/>
<dbReference type="OrthoDB" id="15177at2157"/>
<reference evidence="9 10" key="1">
    <citation type="journal article" date="2012" name="J. Bacteriol.">
        <title>Complete genome sequence of the hyperthermophilic cellulolytic Crenarchaeon 'Thermogladius cellulolyticus' 1633.</title>
        <authorList>
            <person name="Mardanov A.V."/>
            <person name="Kochetkova T.V."/>
            <person name="Beletsky A.V."/>
            <person name="Bonch-Osmolovskaya E.A."/>
            <person name="Ravin N.V."/>
            <person name="Skryabin K.G."/>
        </authorList>
    </citation>
    <scope>NUCLEOTIDE SEQUENCE [LARGE SCALE GENOMIC DNA]</scope>
    <source>
        <strain evidence="10">DSM 22663 / VKM B-2946 / 1633</strain>
    </source>
</reference>
<evidence type="ECO:0000256" key="6">
    <source>
        <dbReference type="HAMAP-Rule" id="MF_00722"/>
    </source>
</evidence>
<comment type="subcellular location">
    <subcellularLocation>
        <location evidence="6">Cytoplasm</location>
    </subcellularLocation>
</comment>
<dbReference type="GO" id="GO:0003677">
    <property type="term" value="F:DNA binding"/>
    <property type="evidence" value="ECO:0007669"/>
    <property type="project" value="UniProtKB-KW"/>
</dbReference>
<evidence type="ECO:0000256" key="2">
    <source>
        <dbReference type="ARBA" id="ARBA00022722"/>
    </source>
</evidence>
<evidence type="ECO:0000313" key="9">
    <source>
        <dbReference type="EMBL" id="AFK50442.1"/>
    </source>
</evidence>
<proteinExistence type="inferred from homology"/>
<dbReference type="InParanoid" id="I3TCF4"/>
<dbReference type="Pfam" id="PF01939">
    <property type="entry name" value="NucS_C"/>
    <property type="match status" value="1"/>
</dbReference>
<dbReference type="InterPro" id="IPR011335">
    <property type="entry name" value="Restrct_endonuc-II-like"/>
</dbReference>
<dbReference type="PANTHER" id="PTHR38814">
    <property type="entry name" value="ENDONUCLEASE NUCS"/>
    <property type="match status" value="1"/>
</dbReference>